<dbReference type="InterPro" id="IPR012967">
    <property type="entry name" value="COMT_dimerisation"/>
</dbReference>
<evidence type="ECO:0000256" key="2">
    <source>
        <dbReference type="ARBA" id="ARBA00022679"/>
    </source>
</evidence>
<evidence type="ECO:0000256" key="1">
    <source>
        <dbReference type="ARBA" id="ARBA00022603"/>
    </source>
</evidence>
<dbReference type="GO" id="GO:0032259">
    <property type="term" value="P:methylation"/>
    <property type="evidence" value="ECO:0007669"/>
    <property type="project" value="UniProtKB-KW"/>
</dbReference>
<evidence type="ECO:0000313" key="6">
    <source>
        <dbReference type="EMBL" id="TFL07210.1"/>
    </source>
</evidence>
<feature type="domain" description="O-methyltransferase C-terminal" evidence="4">
    <location>
        <begin position="211"/>
        <end position="420"/>
    </location>
</feature>
<dbReference type="PANTHER" id="PTHR43712:SF2">
    <property type="entry name" value="O-METHYLTRANSFERASE CICE"/>
    <property type="match status" value="1"/>
</dbReference>
<feature type="domain" description="O-methyltransferase dimerisation" evidence="5">
    <location>
        <begin position="86"/>
        <end position="157"/>
    </location>
</feature>
<name>A0A5C3R242_9AGAR</name>
<dbReference type="InterPro" id="IPR001077">
    <property type="entry name" value="COMT_C"/>
</dbReference>
<dbReference type="InterPro" id="IPR029063">
    <property type="entry name" value="SAM-dependent_MTases_sf"/>
</dbReference>
<dbReference type="AlphaFoldDB" id="A0A5C3R242"/>
<dbReference type="InterPro" id="IPR016461">
    <property type="entry name" value="COMT-like"/>
</dbReference>
<dbReference type="InterPro" id="IPR036388">
    <property type="entry name" value="WH-like_DNA-bd_sf"/>
</dbReference>
<evidence type="ECO:0000256" key="3">
    <source>
        <dbReference type="ARBA" id="ARBA00022691"/>
    </source>
</evidence>
<dbReference type="InterPro" id="IPR036390">
    <property type="entry name" value="WH_DNA-bd_sf"/>
</dbReference>
<evidence type="ECO:0000259" key="4">
    <source>
        <dbReference type="Pfam" id="PF00891"/>
    </source>
</evidence>
<dbReference type="Gene3D" id="3.40.50.150">
    <property type="entry name" value="Vaccinia Virus protein VP39"/>
    <property type="match status" value="1"/>
</dbReference>
<sequence length="445" mass="49451">MQQSIIAQVEQLIAHITSAAHAALDEYQSSGVAIPHLASLQEHPLDAANSTIKLKQAIRLLEGACDQLCTTLAPPAHTLLNRVMAYDSVCVRAAIELRIADYLLAHPAGAAHVDDIAHHVQVPSWKVKAILAALAARNCFLQLNSDTYTNNRLSVLLSDRGMNKRDILQTFTTECRRGQNELWPTLYGKDLAISDRPQESAFAHSARDLDSGQGVGLFDWLQRSPELFQRFNRGLVGWNEIVGSKCFLQAIPFESFPKGTRICELGAGLVGLDVIREHPHICLILQDLPHVTEHAQSVWTKEALSVTTTVQFIPIDFLVESPAPEIDVYMLRHVLHNWQDDDARRIVGNIARVMGSTSRLYIQEFVLPDHDGTDDEGLQTAPAPLLPGWGAGAVRKHAQNINMMCMLNAKERTYRDFTKLGLVCGLRLVKIWDLGEESVVEFTRV</sequence>
<gene>
    <name evidence="6" type="ORF">BDV98DRAFT_557444</name>
</gene>
<dbReference type="GO" id="GO:0008171">
    <property type="term" value="F:O-methyltransferase activity"/>
    <property type="evidence" value="ECO:0007669"/>
    <property type="project" value="InterPro"/>
</dbReference>
<keyword evidence="7" id="KW-1185">Reference proteome</keyword>
<keyword evidence="3" id="KW-0949">S-adenosyl-L-methionine</keyword>
<protein>
    <submittedName>
        <fullName evidence="6">O-methyltransferase-domain-containing protein</fullName>
    </submittedName>
</protein>
<dbReference type="Gene3D" id="1.10.10.10">
    <property type="entry name" value="Winged helix-like DNA-binding domain superfamily/Winged helix DNA-binding domain"/>
    <property type="match status" value="1"/>
</dbReference>
<dbReference type="Pfam" id="PF08100">
    <property type="entry name" value="Dimerisation"/>
    <property type="match status" value="1"/>
</dbReference>
<proteinExistence type="predicted"/>
<dbReference type="EMBL" id="ML178814">
    <property type="protein sequence ID" value="TFL07210.1"/>
    <property type="molecule type" value="Genomic_DNA"/>
</dbReference>
<dbReference type="SUPFAM" id="SSF46785">
    <property type="entry name" value="Winged helix' DNA-binding domain"/>
    <property type="match status" value="1"/>
</dbReference>
<reference evidence="6 7" key="1">
    <citation type="journal article" date="2019" name="Nat. Ecol. Evol.">
        <title>Megaphylogeny resolves global patterns of mushroom evolution.</title>
        <authorList>
            <person name="Varga T."/>
            <person name="Krizsan K."/>
            <person name="Foldi C."/>
            <person name="Dima B."/>
            <person name="Sanchez-Garcia M."/>
            <person name="Sanchez-Ramirez S."/>
            <person name="Szollosi G.J."/>
            <person name="Szarkandi J.G."/>
            <person name="Papp V."/>
            <person name="Albert L."/>
            <person name="Andreopoulos W."/>
            <person name="Angelini C."/>
            <person name="Antonin V."/>
            <person name="Barry K.W."/>
            <person name="Bougher N.L."/>
            <person name="Buchanan P."/>
            <person name="Buyck B."/>
            <person name="Bense V."/>
            <person name="Catcheside P."/>
            <person name="Chovatia M."/>
            <person name="Cooper J."/>
            <person name="Damon W."/>
            <person name="Desjardin D."/>
            <person name="Finy P."/>
            <person name="Geml J."/>
            <person name="Haridas S."/>
            <person name="Hughes K."/>
            <person name="Justo A."/>
            <person name="Karasinski D."/>
            <person name="Kautmanova I."/>
            <person name="Kiss B."/>
            <person name="Kocsube S."/>
            <person name="Kotiranta H."/>
            <person name="LaButti K.M."/>
            <person name="Lechner B.E."/>
            <person name="Liimatainen K."/>
            <person name="Lipzen A."/>
            <person name="Lukacs Z."/>
            <person name="Mihaltcheva S."/>
            <person name="Morgado L.N."/>
            <person name="Niskanen T."/>
            <person name="Noordeloos M.E."/>
            <person name="Ohm R.A."/>
            <person name="Ortiz-Santana B."/>
            <person name="Ovrebo C."/>
            <person name="Racz N."/>
            <person name="Riley R."/>
            <person name="Savchenko A."/>
            <person name="Shiryaev A."/>
            <person name="Soop K."/>
            <person name="Spirin V."/>
            <person name="Szebenyi C."/>
            <person name="Tomsovsky M."/>
            <person name="Tulloss R.E."/>
            <person name="Uehling J."/>
            <person name="Grigoriev I.V."/>
            <person name="Vagvolgyi C."/>
            <person name="Papp T."/>
            <person name="Martin F.M."/>
            <person name="Miettinen O."/>
            <person name="Hibbett D.S."/>
            <person name="Nagy L.G."/>
        </authorList>
    </citation>
    <scope>NUCLEOTIDE SEQUENCE [LARGE SCALE GENOMIC DNA]</scope>
    <source>
        <strain evidence="6 7">CBS 309.79</strain>
    </source>
</reference>
<dbReference type="Pfam" id="PF00891">
    <property type="entry name" value="Methyltransf_2"/>
    <property type="match status" value="1"/>
</dbReference>
<evidence type="ECO:0000259" key="5">
    <source>
        <dbReference type="Pfam" id="PF08100"/>
    </source>
</evidence>
<dbReference type="OrthoDB" id="1606438at2759"/>
<evidence type="ECO:0000313" key="7">
    <source>
        <dbReference type="Proteomes" id="UP000305067"/>
    </source>
</evidence>
<dbReference type="SUPFAM" id="SSF53335">
    <property type="entry name" value="S-adenosyl-L-methionine-dependent methyltransferases"/>
    <property type="match status" value="1"/>
</dbReference>
<keyword evidence="1 6" id="KW-0489">Methyltransferase</keyword>
<accession>A0A5C3R242</accession>
<dbReference type="Proteomes" id="UP000305067">
    <property type="component" value="Unassembled WGS sequence"/>
</dbReference>
<keyword evidence="2 6" id="KW-0808">Transferase</keyword>
<dbReference type="PANTHER" id="PTHR43712">
    <property type="entry name" value="PUTATIVE (AFU_ORTHOLOGUE AFUA_4G14580)-RELATED"/>
    <property type="match status" value="1"/>
</dbReference>
<dbReference type="PROSITE" id="PS51683">
    <property type="entry name" value="SAM_OMT_II"/>
    <property type="match status" value="1"/>
</dbReference>
<organism evidence="6 7">
    <name type="scientific">Pterulicium gracile</name>
    <dbReference type="NCBI Taxonomy" id="1884261"/>
    <lineage>
        <taxon>Eukaryota</taxon>
        <taxon>Fungi</taxon>
        <taxon>Dikarya</taxon>
        <taxon>Basidiomycota</taxon>
        <taxon>Agaricomycotina</taxon>
        <taxon>Agaricomycetes</taxon>
        <taxon>Agaricomycetidae</taxon>
        <taxon>Agaricales</taxon>
        <taxon>Pleurotineae</taxon>
        <taxon>Pterulaceae</taxon>
        <taxon>Pterulicium</taxon>
    </lineage>
</organism>